<evidence type="ECO:0000256" key="1">
    <source>
        <dbReference type="ARBA" id="ARBA00004141"/>
    </source>
</evidence>
<keyword evidence="7 11" id="KW-0407">Ion channel</keyword>
<keyword evidence="4 9" id="KW-1133">Transmembrane helix</keyword>
<dbReference type="GO" id="GO:0008076">
    <property type="term" value="C:voltage-gated potassium channel complex"/>
    <property type="evidence" value="ECO:0007669"/>
    <property type="project" value="InterPro"/>
</dbReference>
<feature type="transmembrane region" description="Helical" evidence="9">
    <location>
        <begin position="188"/>
        <end position="206"/>
    </location>
</feature>
<accession>A0A7C1XHQ1</accession>
<evidence type="ECO:0000259" key="10">
    <source>
        <dbReference type="Pfam" id="PF07885"/>
    </source>
</evidence>
<dbReference type="GO" id="GO:0001508">
    <property type="term" value="P:action potential"/>
    <property type="evidence" value="ECO:0007669"/>
    <property type="project" value="TreeGrafter"/>
</dbReference>
<dbReference type="SUPFAM" id="SSF81324">
    <property type="entry name" value="Voltage-gated potassium channels"/>
    <property type="match status" value="1"/>
</dbReference>
<dbReference type="Pfam" id="PF07885">
    <property type="entry name" value="Ion_trans_2"/>
    <property type="match status" value="1"/>
</dbReference>
<feature type="domain" description="Potassium channel" evidence="10">
    <location>
        <begin position="167"/>
        <end position="237"/>
    </location>
</feature>
<name>A0A7C1XHQ1_THERO</name>
<evidence type="ECO:0000256" key="9">
    <source>
        <dbReference type="SAM" id="Phobius"/>
    </source>
</evidence>
<feature type="transmembrane region" description="Helical" evidence="9">
    <location>
        <begin position="50"/>
        <end position="71"/>
    </location>
</feature>
<dbReference type="InterPro" id="IPR027359">
    <property type="entry name" value="Volt_channel_dom_sf"/>
</dbReference>
<keyword evidence="2" id="KW-0813">Transport</keyword>
<dbReference type="Gene3D" id="1.10.287.70">
    <property type="match status" value="1"/>
</dbReference>
<dbReference type="InterPro" id="IPR028325">
    <property type="entry name" value="VG_K_chnl"/>
</dbReference>
<evidence type="ECO:0000256" key="5">
    <source>
        <dbReference type="ARBA" id="ARBA00023065"/>
    </source>
</evidence>
<dbReference type="PANTHER" id="PTHR11537">
    <property type="entry name" value="VOLTAGE-GATED POTASSIUM CHANNEL"/>
    <property type="match status" value="1"/>
</dbReference>
<dbReference type="EMBL" id="DSJL01000011">
    <property type="protein sequence ID" value="HEF66051.1"/>
    <property type="molecule type" value="Genomic_DNA"/>
</dbReference>
<feature type="transmembrane region" description="Helical" evidence="9">
    <location>
        <begin position="213"/>
        <end position="238"/>
    </location>
</feature>
<evidence type="ECO:0000256" key="8">
    <source>
        <dbReference type="SAM" id="MobiDB-lite"/>
    </source>
</evidence>
<evidence type="ECO:0000256" key="6">
    <source>
        <dbReference type="ARBA" id="ARBA00023136"/>
    </source>
</evidence>
<evidence type="ECO:0000313" key="11">
    <source>
        <dbReference type="EMBL" id="HEF66051.1"/>
    </source>
</evidence>
<dbReference type="PANTHER" id="PTHR11537:SF254">
    <property type="entry name" value="POTASSIUM VOLTAGE-GATED CHANNEL PROTEIN SHAB"/>
    <property type="match status" value="1"/>
</dbReference>
<evidence type="ECO:0000256" key="2">
    <source>
        <dbReference type="ARBA" id="ARBA00022448"/>
    </source>
</evidence>
<feature type="transmembrane region" description="Helical" evidence="9">
    <location>
        <begin position="156"/>
        <end position="176"/>
    </location>
</feature>
<keyword evidence="5" id="KW-0406">Ion transport</keyword>
<proteinExistence type="predicted"/>
<evidence type="ECO:0000256" key="3">
    <source>
        <dbReference type="ARBA" id="ARBA00022692"/>
    </source>
</evidence>
<feature type="region of interest" description="Disordered" evidence="8">
    <location>
        <begin position="287"/>
        <end position="322"/>
    </location>
</feature>
<dbReference type="InterPro" id="IPR013099">
    <property type="entry name" value="K_chnl_dom"/>
</dbReference>
<keyword evidence="6 9" id="KW-0472">Membrane</keyword>
<feature type="compositionally biased region" description="Basic and acidic residues" evidence="8">
    <location>
        <begin position="303"/>
        <end position="315"/>
    </location>
</feature>
<keyword evidence="3 9" id="KW-0812">Transmembrane</keyword>
<organism evidence="11">
    <name type="scientific">Thermomicrobium roseum</name>
    <dbReference type="NCBI Taxonomy" id="500"/>
    <lineage>
        <taxon>Bacteria</taxon>
        <taxon>Pseudomonadati</taxon>
        <taxon>Thermomicrobiota</taxon>
        <taxon>Thermomicrobia</taxon>
        <taxon>Thermomicrobiales</taxon>
        <taxon>Thermomicrobiaceae</taxon>
        <taxon>Thermomicrobium</taxon>
    </lineage>
</organism>
<dbReference type="PRINTS" id="PR00169">
    <property type="entry name" value="KCHANNEL"/>
</dbReference>
<reference evidence="11" key="1">
    <citation type="journal article" date="2020" name="mSystems">
        <title>Genome- and Community-Level Interaction Insights into Carbon Utilization and Element Cycling Functions of Hydrothermarchaeota in Hydrothermal Sediment.</title>
        <authorList>
            <person name="Zhou Z."/>
            <person name="Liu Y."/>
            <person name="Xu W."/>
            <person name="Pan J."/>
            <person name="Luo Z.H."/>
            <person name="Li M."/>
        </authorList>
    </citation>
    <scope>NUCLEOTIDE SEQUENCE [LARGE SCALE GENOMIC DNA]</scope>
    <source>
        <strain evidence="11">SpSt-222</strain>
    </source>
</reference>
<comment type="subcellular location">
    <subcellularLocation>
        <location evidence="1">Membrane</location>
        <topology evidence="1">Multi-pass membrane protein</topology>
    </subcellularLocation>
</comment>
<evidence type="ECO:0000256" key="4">
    <source>
        <dbReference type="ARBA" id="ARBA00022989"/>
    </source>
</evidence>
<dbReference type="Gene3D" id="1.20.120.350">
    <property type="entry name" value="Voltage-gated potassium channels. Chain C"/>
    <property type="match status" value="1"/>
</dbReference>
<gene>
    <name evidence="11" type="ORF">ENP47_10720</name>
</gene>
<dbReference type="Gene3D" id="1.20.5.110">
    <property type="match status" value="1"/>
</dbReference>
<comment type="caution">
    <text evidence="11">The sequence shown here is derived from an EMBL/GenBank/DDBJ whole genome shotgun (WGS) entry which is preliminary data.</text>
</comment>
<evidence type="ECO:0000256" key="7">
    <source>
        <dbReference type="ARBA" id="ARBA00023303"/>
    </source>
</evidence>
<protein>
    <submittedName>
        <fullName evidence="11">Two pore domain potassium channel family protein</fullName>
    </submittedName>
</protein>
<sequence>MADTGRMRGQEAAQGQCTRQTMTIRRYSWYRSTHKAGGSMGPSRRARSAWLYEAAMGALAVLSVWLLTLPPSPEGELVSYGIWIIFIADYAVRLTRASDRRRFIREHVIELVAILPWDVLRAARLLRLVRLLRVLRAGVWFWRASRELRAIARQNGLGYVLAVASGIVLLGSAIFRFVEPGVGSYGEALWWAVVTVTTVGYGDVAPRTVAGRIVAVALMLVGIGVIGMVTSSLATYFLGGRHRAQHPTVEHVRERLAVWDELDTAERRRLAAMLWILANEGHELAASSPASPEVVRQSAGTCGERERWSPERTHFVGDQTGQ</sequence>
<dbReference type="GO" id="GO:0005249">
    <property type="term" value="F:voltage-gated potassium channel activity"/>
    <property type="evidence" value="ECO:0007669"/>
    <property type="project" value="InterPro"/>
</dbReference>
<dbReference type="AlphaFoldDB" id="A0A7C1XHQ1"/>
<feature type="transmembrane region" description="Helical" evidence="9">
    <location>
        <begin position="77"/>
        <end position="95"/>
    </location>
</feature>